<proteinExistence type="predicted"/>
<gene>
    <name evidence="1" type="ORF">MBM_07769</name>
</gene>
<evidence type="ECO:0000313" key="2">
    <source>
        <dbReference type="Proteomes" id="UP000006753"/>
    </source>
</evidence>
<dbReference type="Proteomes" id="UP000006753">
    <property type="component" value="Unassembled WGS sequence"/>
</dbReference>
<dbReference type="KEGG" id="mbe:MBM_07769"/>
<name>K1WP36_MARBU</name>
<protein>
    <submittedName>
        <fullName evidence="1">Uncharacterized protein</fullName>
    </submittedName>
</protein>
<reference evidence="1 2" key="1">
    <citation type="journal article" date="2012" name="BMC Genomics">
        <title>Sequencing the genome of Marssonina brunnea reveals fungus-poplar co-evolution.</title>
        <authorList>
            <person name="Zhu S."/>
            <person name="Cao Y.-Z."/>
            <person name="Jiang C."/>
            <person name="Tan B.-Y."/>
            <person name="Wang Z."/>
            <person name="Feng S."/>
            <person name="Zhang L."/>
            <person name="Su X.-H."/>
            <person name="Brejova B."/>
            <person name="Vinar T."/>
            <person name="Xu M."/>
            <person name="Wang M.-X."/>
            <person name="Zhang S.-G."/>
            <person name="Huang M.-R."/>
            <person name="Wu R."/>
            <person name="Zhou Y."/>
        </authorList>
    </citation>
    <scope>NUCLEOTIDE SEQUENCE [LARGE SCALE GENOMIC DNA]</scope>
    <source>
        <strain evidence="1 2">MB_m1</strain>
    </source>
</reference>
<accession>K1WP36</accession>
<sequence length="104" mass="11303">MPARYLLSDFIEDFLLNEYVLEQASLLAIPSSPLLYYQAPSSPILPPLHIDQSAVRALRTPFLPLSPTTFITSPSKWAAARAHFAAHPKASAAAVGRASNITSR</sequence>
<keyword evidence="2" id="KW-1185">Reference proteome</keyword>
<dbReference type="EMBL" id="JH921447">
    <property type="protein sequence ID" value="EKD14092.1"/>
    <property type="molecule type" value="Genomic_DNA"/>
</dbReference>
<organism evidence="1 2">
    <name type="scientific">Marssonina brunnea f. sp. multigermtubi (strain MB_m1)</name>
    <name type="common">Marssonina leaf spot fungus</name>
    <dbReference type="NCBI Taxonomy" id="1072389"/>
    <lineage>
        <taxon>Eukaryota</taxon>
        <taxon>Fungi</taxon>
        <taxon>Dikarya</taxon>
        <taxon>Ascomycota</taxon>
        <taxon>Pezizomycotina</taxon>
        <taxon>Leotiomycetes</taxon>
        <taxon>Helotiales</taxon>
        <taxon>Drepanopezizaceae</taxon>
        <taxon>Drepanopeziza</taxon>
    </lineage>
</organism>
<dbReference type="InParanoid" id="K1WP36"/>
<evidence type="ECO:0000313" key="1">
    <source>
        <dbReference type="EMBL" id="EKD14092.1"/>
    </source>
</evidence>
<dbReference type="HOGENOM" id="CLU_2250695_0_0_1"/>
<dbReference type="AlphaFoldDB" id="K1WP36"/>